<dbReference type="Proteomes" id="UP000002018">
    <property type="component" value="Chromosome"/>
</dbReference>
<dbReference type="CDD" id="cd02440">
    <property type="entry name" value="AdoMet_MTases"/>
    <property type="match status" value="1"/>
</dbReference>
<dbReference type="InterPro" id="IPR002052">
    <property type="entry name" value="DNA_methylase_N6_adenine_CS"/>
</dbReference>
<evidence type="ECO:0000256" key="2">
    <source>
        <dbReference type="ARBA" id="ARBA00011900"/>
    </source>
</evidence>
<dbReference type="Gene3D" id="3.40.50.150">
    <property type="entry name" value="Vaccinia Virus protein VP39"/>
    <property type="match status" value="1"/>
</dbReference>
<dbReference type="GO" id="GO:0003677">
    <property type="term" value="F:DNA binding"/>
    <property type="evidence" value="ECO:0007669"/>
    <property type="project" value="InterPro"/>
</dbReference>
<protein>
    <recommendedName>
        <fullName evidence="2">site-specific DNA-methyltransferase (adenine-specific)</fullName>
        <ecNumber evidence="2">2.1.1.72</ecNumber>
    </recommendedName>
</protein>
<evidence type="ECO:0000256" key="5">
    <source>
        <dbReference type="ARBA" id="ARBA00022691"/>
    </source>
</evidence>
<dbReference type="PANTHER" id="PTHR42998:SF1">
    <property type="entry name" value="TYPE I RESTRICTION ENZYME HINDI METHYLASE SUBUNIT"/>
    <property type="match status" value="1"/>
</dbReference>
<keyword evidence="8" id="KW-0175">Coiled coil</keyword>
<evidence type="ECO:0000256" key="6">
    <source>
        <dbReference type="ARBA" id="ARBA00022747"/>
    </source>
</evidence>
<dbReference type="GO" id="GO:0008170">
    <property type="term" value="F:N-methyltransferase activity"/>
    <property type="evidence" value="ECO:0007669"/>
    <property type="project" value="InterPro"/>
</dbReference>
<dbReference type="InterPro" id="IPR003356">
    <property type="entry name" value="DNA_methylase_A-5"/>
</dbReference>
<keyword evidence="5" id="KW-0949">S-adenosyl-L-methionine</keyword>
<evidence type="ECO:0000313" key="11">
    <source>
        <dbReference type="EMBL" id="ACI60271.1"/>
    </source>
</evidence>
<dbReference type="InterPro" id="IPR038333">
    <property type="entry name" value="T1MK-like_N_sf"/>
</dbReference>
<dbReference type="PANTHER" id="PTHR42998">
    <property type="entry name" value="TYPE I RESTRICTION ENZYME HINDVIIP M PROTEIN-RELATED"/>
    <property type="match status" value="1"/>
</dbReference>
<accession>B5ZAK9</accession>
<dbReference type="PRINTS" id="PR00507">
    <property type="entry name" value="N12N6MTFRASE"/>
</dbReference>
<dbReference type="InterPro" id="IPR029063">
    <property type="entry name" value="SAM-dependent_MTases_sf"/>
</dbReference>
<dbReference type="GO" id="GO:0009007">
    <property type="term" value="F:site-specific DNA-methyltransferase (adenine-specific) activity"/>
    <property type="evidence" value="ECO:0007669"/>
    <property type="project" value="UniProtKB-EC"/>
</dbReference>
<evidence type="ECO:0000256" key="4">
    <source>
        <dbReference type="ARBA" id="ARBA00022679"/>
    </source>
</evidence>
<dbReference type="RefSeq" id="WP_012560330.1">
    <property type="nucleotide sequence ID" value="NC_011374.1"/>
</dbReference>
<evidence type="ECO:0000259" key="9">
    <source>
        <dbReference type="Pfam" id="PF02384"/>
    </source>
</evidence>
<keyword evidence="4" id="KW-0808">Transferase</keyword>
<feature type="domain" description="DNA methylase adenine-specific" evidence="9">
    <location>
        <begin position="158"/>
        <end position="467"/>
    </location>
</feature>
<comment type="catalytic activity">
    <reaction evidence="7">
        <text>a 2'-deoxyadenosine in DNA + S-adenosyl-L-methionine = an N(6)-methyl-2'-deoxyadenosine in DNA + S-adenosyl-L-homocysteine + H(+)</text>
        <dbReference type="Rhea" id="RHEA:15197"/>
        <dbReference type="Rhea" id="RHEA-COMP:12418"/>
        <dbReference type="Rhea" id="RHEA-COMP:12419"/>
        <dbReference type="ChEBI" id="CHEBI:15378"/>
        <dbReference type="ChEBI" id="CHEBI:57856"/>
        <dbReference type="ChEBI" id="CHEBI:59789"/>
        <dbReference type="ChEBI" id="CHEBI:90615"/>
        <dbReference type="ChEBI" id="CHEBI:90616"/>
        <dbReference type="EC" id="2.1.1.72"/>
    </reaction>
</comment>
<dbReference type="KEGG" id="uue:UUR10_0036"/>
<dbReference type="HOGENOM" id="CLU_013049_4_1_14"/>
<sequence>MENNKQTKINIDDIANDLWASCDELRGNISSEQYMHIIIGIIFLKTISDKYNYAINALKDKYKDKFNDSIKNDSDLISEFFPLGLIVPDEAHWNYISGFTTDSSIGEKIDQAFLKIENQNPRLKGLFNKQYNSPELDKTRLGNVVRKFNDYDFSQFNEDLVGRIYEYFLGEFFRKQGQKGGEFYTPKTVVELLIDILDPNDNIKMYDPACGTGGMFVQARNYLHEQNKDYNKLVIYGQEYQSQTWKLAKINLLLNGFNENDIHLGRGSEDTFKEDLHKGQKFDIIVANPPFNLKKWYREELLNDERFSWGMPPENNANYAWLLHIISKLNSRGKAGVILANGSLSSSNKEESLLRKKMIEENIVDAIISLPDKLFYTTQISASIWFFNKNKENENVLFIEASKMGELKTKKLRFLTKDNISKIKNVYDKHEQGEDVNVVGFAKTCTIDEIIENDYSLVPGRYVGFEQEVIDHEQLNHEIKGLQEELSVLFDELEDLIPQAKESIKKVLEK</sequence>
<dbReference type="STRING" id="565575.UUR10_0036"/>
<organism evidence="11 12">
    <name type="scientific">Ureaplasma urealyticum serovar 10 (strain ATCC 33699 / Western)</name>
    <dbReference type="NCBI Taxonomy" id="565575"/>
    <lineage>
        <taxon>Bacteria</taxon>
        <taxon>Bacillati</taxon>
        <taxon>Mycoplasmatota</taxon>
        <taxon>Mycoplasmoidales</taxon>
        <taxon>Mycoplasmoidaceae</taxon>
        <taxon>Ureaplasma</taxon>
    </lineage>
</organism>
<feature type="domain" description="N6 adenine-specific DNA methyltransferase N-terminal" evidence="10">
    <location>
        <begin position="14"/>
        <end position="148"/>
    </location>
</feature>
<dbReference type="EC" id="2.1.1.72" evidence="2"/>
<dbReference type="InterPro" id="IPR052916">
    <property type="entry name" value="Type-I_RE_MTase_Subunit"/>
</dbReference>
<keyword evidence="6" id="KW-0680">Restriction system</keyword>
<evidence type="ECO:0000256" key="8">
    <source>
        <dbReference type="SAM" id="Coils"/>
    </source>
</evidence>
<dbReference type="GO" id="GO:0032259">
    <property type="term" value="P:methylation"/>
    <property type="evidence" value="ECO:0007669"/>
    <property type="project" value="UniProtKB-KW"/>
</dbReference>
<gene>
    <name evidence="11" type="ordered locus">UUR10_0036</name>
</gene>
<evidence type="ECO:0000259" key="10">
    <source>
        <dbReference type="Pfam" id="PF12161"/>
    </source>
</evidence>
<dbReference type="Gene3D" id="1.20.1260.30">
    <property type="match status" value="1"/>
</dbReference>
<dbReference type="EMBL" id="CP001184">
    <property type="protein sequence ID" value="ACI60271.1"/>
    <property type="molecule type" value="Genomic_DNA"/>
</dbReference>
<feature type="coiled-coil region" evidence="8">
    <location>
        <begin position="465"/>
        <end position="510"/>
    </location>
</feature>
<evidence type="ECO:0000256" key="3">
    <source>
        <dbReference type="ARBA" id="ARBA00022603"/>
    </source>
</evidence>
<dbReference type="eggNOG" id="COG0286">
    <property type="taxonomic scope" value="Bacteria"/>
</dbReference>
<dbReference type="OrthoDB" id="9814572at2"/>
<name>B5ZAK9_UREU1</name>
<dbReference type="InterPro" id="IPR022749">
    <property type="entry name" value="D12N6_MeTrfase_N"/>
</dbReference>
<dbReference type="SUPFAM" id="SSF53335">
    <property type="entry name" value="S-adenosyl-L-methionine-dependent methyltransferases"/>
    <property type="match status" value="1"/>
</dbReference>
<dbReference type="PROSITE" id="PS00092">
    <property type="entry name" value="N6_MTASE"/>
    <property type="match status" value="1"/>
</dbReference>
<evidence type="ECO:0000256" key="1">
    <source>
        <dbReference type="ARBA" id="ARBA00006594"/>
    </source>
</evidence>
<dbReference type="Pfam" id="PF12161">
    <property type="entry name" value="HsdM_N"/>
    <property type="match status" value="1"/>
</dbReference>
<keyword evidence="3" id="KW-0489">Methyltransferase</keyword>
<dbReference type="GO" id="GO:0009307">
    <property type="term" value="P:DNA restriction-modification system"/>
    <property type="evidence" value="ECO:0007669"/>
    <property type="project" value="UniProtKB-KW"/>
</dbReference>
<evidence type="ECO:0000256" key="7">
    <source>
        <dbReference type="ARBA" id="ARBA00047942"/>
    </source>
</evidence>
<reference evidence="11 12" key="1">
    <citation type="submission" date="2008-10" db="EMBL/GenBank/DDBJ databases">
        <title>Genome sequence of Ureaplasma urealyticum serovar 10 ATCC-33699.</title>
        <authorList>
            <person name="Shrivastava S."/>
            <person name="Methe B.A."/>
            <person name="Glass J."/>
            <person name="White K."/>
            <person name="Duffy L.B."/>
        </authorList>
    </citation>
    <scope>NUCLEOTIDE SEQUENCE [LARGE SCALE GENOMIC DNA]</scope>
    <source>
        <strain evidence="12">ATCC 33699 / Western</strain>
    </source>
</reference>
<dbReference type="Pfam" id="PF02384">
    <property type="entry name" value="N6_Mtase"/>
    <property type="match status" value="1"/>
</dbReference>
<dbReference type="AlphaFoldDB" id="B5ZAK9"/>
<evidence type="ECO:0000313" key="12">
    <source>
        <dbReference type="Proteomes" id="UP000002018"/>
    </source>
</evidence>
<dbReference type="REBASE" id="19119">
    <property type="entry name" value="M.Uur10ORF36P"/>
</dbReference>
<proteinExistence type="inferred from homology"/>
<comment type="similarity">
    <text evidence="1">Belongs to the N(4)/N(6)-methyltransferase family.</text>
</comment>